<organism evidence="1 2">
    <name type="scientific">Linderina macrospora</name>
    <dbReference type="NCBI Taxonomy" id="4868"/>
    <lineage>
        <taxon>Eukaryota</taxon>
        <taxon>Fungi</taxon>
        <taxon>Fungi incertae sedis</taxon>
        <taxon>Zoopagomycota</taxon>
        <taxon>Kickxellomycotina</taxon>
        <taxon>Kickxellomycetes</taxon>
        <taxon>Kickxellales</taxon>
        <taxon>Kickxellaceae</taxon>
        <taxon>Linderina</taxon>
    </lineage>
</organism>
<proteinExistence type="predicted"/>
<evidence type="ECO:0000313" key="1">
    <source>
        <dbReference type="EMBL" id="KAJ1940033.1"/>
    </source>
</evidence>
<accession>A0ACC1J762</accession>
<sequence>SGRSVLAGLSNSRQHPDVVMHMRPKSMETLINTGDSCPASNVAFGKAYTTPEYAKYSAQVAAFTNRTLGIYQTLSNPSWRAWLNVVNDYLWMSVCHDKPFPCSATNPSDCLTAADAVTAYEYSSKQSEIIQATGNVTRLFVGPFLGELRQSIANAVSGKVDAKFELHSAHDMTIYHLLSLLKKDDMSKWPVYGSNLIFETWRNNKDGKHAVRLLYNGEVVTATKASGLDWSALPLEKFFEVADANTPNIATECRVA</sequence>
<gene>
    <name evidence="1" type="ORF">FBU59_003927</name>
</gene>
<evidence type="ECO:0000313" key="2">
    <source>
        <dbReference type="Proteomes" id="UP001150603"/>
    </source>
</evidence>
<comment type="caution">
    <text evidence="1">The sequence shown here is derived from an EMBL/GenBank/DDBJ whole genome shotgun (WGS) entry which is preliminary data.</text>
</comment>
<protein>
    <submittedName>
        <fullName evidence="1">Uncharacterized protein</fullName>
    </submittedName>
</protein>
<feature type="non-terminal residue" evidence="1">
    <location>
        <position position="1"/>
    </location>
</feature>
<dbReference type="EMBL" id="JANBPW010002661">
    <property type="protein sequence ID" value="KAJ1940033.1"/>
    <property type="molecule type" value="Genomic_DNA"/>
</dbReference>
<name>A0ACC1J762_9FUNG</name>
<reference evidence="1" key="1">
    <citation type="submission" date="2022-07" db="EMBL/GenBank/DDBJ databases">
        <title>Phylogenomic reconstructions and comparative analyses of Kickxellomycotina fungi.</title>
        <authorList>
            <person name="Reynolds N.K."/>
            <person name="Stajich J.E."/>
            <person name="Barry K."/>
            <person name="Grigoriev I.V."/>
            <person name="Crous P."/>
            <person name="Smith M.E."/>
        </authorList>
    </citation>
    <scope>NUCLEOTIDE SEQUENCE</scope>
    <source>
        <strain evidence="1">NRRL 5244</strain>
    </source>
</reference>
<dbReference type="Proteomes" id="UP001150603">
    <property type="component" value="Unassembled WGS sequence"/>
</dbReference>
<keyword evidence="2" id="KW-1185">Reference proteome</keyword>